<dbReference type="Gene3D" id="3.40.50.720">
    <property type="entry name" value="NAD(P)-binding Rossmann-like Domain"/>
    <property type="match status" value="1"/>
</dbReference>
<comment type="caution">
    <text evidence="4">The sequence shown here is derived from an EMBL/GenBank/DDBJ whole genome shotgun (WGS) entry which is preliminary data.</text>
</comment>
<keyword evidence="5" id="KW-1185">Reference proteome</keyword>
<keyword evidence="2" id="KW-0521">NADP</keyword>
<dbReference type="Proteomes" id="UP000838763">
    <property type="component" value="Unassembled WGS sequence"/>
</dbReference>
<evidence type="ECO:0000313" key="4">
    <source>
        <dbReference type="EMBL" id="CAI4218725.1"/>
    </source>
</evidence>
<dbReference type="InterPro" id="IPR036291">
    <property type="entry name" value="NAD(P)-bd_dom_sf"/>
</dbReference>
<organism evidence="4 5">
    <name type="scientific">Parascedosporium putredinis</name>
    <dbReference type="NCBI Taxonomy" id="1442378"/>
    <lineage>
        <taxon>Eukaryota</taxon>
        <taxon>Fungi</taxon>
        <taxon>Dikarya</taxon>
        <taxon>Ascomycota</taxon>
        <taxon>Pezizomycotina</taxon>
        <taxon>Sordariomycetes</taxon>
        <taxon>Hypocreomycetidae</taxon>
        <taxon>Microascales</taxon>
        <taxon>Microascaceae</taxon>
        <taxon>Parascedosporium</taxon>
    </lineage>
</organism>
<proteinExistence type="inferred from homology"/>
<dbReference type="PANTHER" id="PTHR24321:SF8">
    <property type="entry name" value="ESTRADIOL 17-BETA-DEHYDROGENASE 8-RELATED"/>
    <property type="match status" value="1"/>
</dbReference>
<dbReference type="PROSITE" id="PS00061">
    <property type="entry name" value="ADH_SHORT"/>
    <property type="match status" value="1"/>
</dbReference>
<evidence type="ECO:0000256" key="3">
    <source>
        <dbReference type="ARBA" id="ARBA00023002"/>
    </source>
</evidence>
<name>A0A9P1MDB9_9PEZI</name>
<accession>A0A9P1MDB9</accession>
<sequence>MSSFSGRVYSVTGAASGIGQAVAVRLTELGAAGLALSDLNLAGLETTRDLCTKIRSDVKVALTKVDVSNPEQVEEWIQATVKEFGRLDGAANVAGMAGGDGDTTCATIVNWDRMINVNLTGVMFCMRSQIPHLPRPGGAIVNVSSTSGLRGLPNNAAYASSKFGVIGLSESAAGEFGREGIRVNAILPGPIDTPIFRDGEAKGLFSSERTSAATCMGRMGQAHEVAKVLCFMLSDDASYVTGGMFTDDKLYYNVRDANVETPAHWTVDGGYSAC</sequence>
<dbReference type="PRINTS" id="PR00081">
    <property type="entry name" value="GDHRDH"/>
</dbReference>
<reference evidence="4" key="1">
    <citation type="submission" date="2022-11" db="EMBL/GenBank/DDBJ databases">
        <authorList>
            <person name="Scott C."/>
            <person name="Bruce N."/>
        </authorList>
    </citation>
    <scope>NUCLEOTIDE SEQUENCE</scope>
</reference>
<evidence type="ECO:0000256" key="1">
    <source>
        <dbReference type="ARBA" id="ARBA00006484"/>
    </source>
</evidence>
<dbReference type="FunFam" id="3.40.50.720:FF:000084">
    <property type="entry name" value="Short-chain dehydrogenase reductase"/>
    <property type="match status" value="1"/>
</dbReference>
<dbReference type="Pfam" id="PF13561">
    <property type="entry name" value="adh_short_C2"/>
    <property type="match status" value="1"/>
</dbReference>
<comment type="similarity">
    <text evidence="1">Belongs to the short-chain dehydrogenases/reductases (SDR) family.</text>
</comment>
<keyword evidence="3" id="KW-0560">Oxidoreductase</keyword>
<dbReference type="OrthoDB" id="1669814at2759"/>
<evidence type="ECO:0000313" key="5">
    <source>
        <dbReference type="Proteomes" id="UP000838763"/>
    </source>
</evidence>
<dbReference type="GO" id="GO:0016491">
    <property type="term" value="F:oxidoreductase activity"/>
    <property type="evidence" value="ECO:0007669"/>
    <property type="project" value="UniProtKB-KW"/>
</dbReference>
<gene>
    <name evidence="4" type="ORF">PPNO1_LOCUS8300</name>
</gene>
<dbReference type="InterPro" id="IPR020904">
    <property type="entry name" value="Sc_DH/Rdtase_CS"/>
</dbReference>
<dbReference type="PRINTS" id="PR00080">
    <property type="entry name" value="SDRFAMILY"/>
</dbReference>
<dbReference type="CDD" id="cd05233">
    <property type="entry name" value="SDR_c"/>
    <property type="match status" value="1"/>
</dbReference>
<dbReference type="AlphaFoldDB" id="A0A9P1MDB9"/>
<dbReference type="PANTHER" id="PTHR24321">
    <property type="entry name" value="DEHYDROGENASES, SHORT CHAIN"/>
    <property type="match status" value="1"/>
</dbReference>
<dbReference type="EMBL" id="CALLCH030000018">
    <property type="protein sequence ID" value="CAI4218725.1"/>
    <property type="molecule type" value="Genomic_DNA"/>
</dbReference>
<protein>
    <submittedName>
        <fullName evidence="4">Uncharacterized protein</fullName>
    </submittedName>
</protein>
<dbReference type="SUPFAM" id="SSF51735">
    <property type="entry name" value="NAD(P)-binding Rossmann-fold domains"/>
    <property type="match status" value="1"/>
</dbReference>
<dbReference type="InterPro" id="IPR002347">
    <property type="entry name" value="SDR_fam"/>
</dbReference>
<evidence type="ECO:0000256" key="2">
    <source>
        <dbReference type="ARBA" id="ARBA00022857"/>
    </source>
</evidence>